<reference evidence="6" key="1">
    <citation type="submission" date="2017-05" db="EMBL/GenBank/DDBJ databases">
        <title>Complete and WGS of Bordetella genogroups.</title>
        <authorList>
            <person name="Spilker T."/>
            <person name="Lipuma J."/>
        </authorList>
    </citation>
    <scope>NUCLEOTIDE SEQUENCE [LARGE SCALE GENOMIC DNA]</scope>
    <source>
        <strain evidence="6">AU16122</strain>
    </source>
</reference>
<keyword evidence="3" id="KW-1133">Transmembrane helix</keyword>
<gene>
    <name evidence="5" type="ORF">CAL29_10740</name>
</gene>
<dbReference type="SMART" id="SM00267">
    <property type="entry name" value="GGDEF"/>
    <property type="match status" value="1"/>
</dbReference>
<dbReference type="NCBIfam" id="TIGR00254">
    <property type="entry name" value="GGDEF"/>
    <property type="match status" value="1"/>
</dbReference>
<evidence type="ECO:0000256" key="2">
    <source>
        <dbReference type="ARBA" id="ARBA00034247"/>
    </source>
</evidence>
<dbReference type="Pfam" id="PF00990">
    <property type="entry name" value="GGDEF"/>
    <property type="match status" value="1"/>
</dbReference>
<dbReference type="EMBL" id="NEVM01000002">
    <property type="protein sequence ID" value="OZI34029.1"/>
    <property type="molecule type" value="Genomic_DNA"/>
</dbReference>
<dbReference type="AlphaFoldDB" id="A0A261S9H1"/>
<accession>A0A261S9H1</accession>
<feature type="transmembrane region" description="Helical" evidence="3">
    <location>
        <begin position="118"/>
        <end position="138"/>
    </location>
</feature>
<evidence type="ECO:0000313" key="5">
    <source>
        <dbReference type="EMBL" id="OZI34029.1"/>
    </source>
</evidence>
<evidence type="ECO:0000259" key="4">
    <source>
        <dbReference type="PROSITE" id="PS50887"/>
    </source>
</evidence>
<feature type="domain" description="GGDEF" evidence="4">
    <location>
        <begin position="246"/>
        <end position="377"/>
    </location>
</feature>
<keyword evidence="6" id="KW-1185">Reference proteome</keyword>
<dbReference type="PANTHER" id="PTHR45138">
    <property type="entry name" value="REGULATORY COMPONENTS OF SENSORY TRANSDUCTION SYSTEM"/>
    <property type="match status" value="1"/>
</dbReference>
<dbReference type="Gene3D" id="3.30.70.270">
    <property type="match status" value="1"/>
</dbReference>
<dbReference type="CDD" id="cd01949">
    <property type="entry name" value="GGDEF"/>
    <property type="match status" value="1"/>
</dbReference>
<sequence>MPVALLEWSVPAAILLCGLGFIGASFLQFKTLPWGGSLCCVGIGYAAMLVQNDALSPYKQIVEDGFILEGVILACRALHKRKANSLALYFDVAVLLASTALVVIAVACFGSARLETFFVQACCALMLWRAALRFLPFVESTSDKVLMATFLFLALVLTCLCFVYLGAPDISHETGAWRTSVWGSLVQYTGLLGSIVVTFAVMIATSYDATDKYRRHANTDTLTGLLNRRGLEALLASAAGRRFTGAASALILVDIDNFKRINDRFGHPFGDLVLGKFGALLRTHAGARACVARLGGEEFVILLPDSRLRDAVVVAEAIRLAFMVQRWAPDREARFTASMGVTLVQKGEAYPAAMQRADELLYAAKRRGRNCTVASAAGLADVDEAMEAGIAEGGIVETAGTGGRNKAA</sequence>
<dbReference type="FunFam" id="3.30.70.270:FF:000001">
    <property type="entry name" value="Diguanylate cyclase domain protein"/>
    <property type="match status" value="1"/>
</dbReference>
<dbReference type="InterPro" id="IPR000160">
    <property type="entry name" value="GGDEF_dom"/>
</dbReference>
<dbReference type="PROSITE" id="PS50887">
    <property type="entry name" value="GGDEF"/>
    <property type="match status" value="1"/>
</dbReference>
<dbReference type="RefSeq" id="WP_094853035.1">
    <property type="nucleotide sequence ID" value="NZ_NEVM01000002.1"/>
</dbReference>
<dbReference type="GO" id="GO:0052621">
    <property type="term" value="F:diguanylate cyclase activity"/>
    <property type="evidence" value="ECO:0007669"/>
    <property type="project" value="UniProtKB-EC"/>
</dbReference>
<keyword evidence="3" id="KW-0812">Transmembrane</keyword>
<dbReference type="OrthoDB" id="9813903at2"/>
<dbReference type="InterPro" id="IPR043128">
    <property type="entry name" value="Rev_trsase/Diguanyl_cyclase"/>
</dbReference>
<dbReference type="SUPFAM" id="SSF55073">
    <property type="entry name" value="Nucleotide cyclase"/>
    <property type="match status" value="1"/>
</dbReference>
<evidence type="ECO:0000313" key="6">
    <source>
        <dbReference type="Proteomes" id="UP000216020"/>
    </source>
</evidence>
<dbReference type="EC" id="2.7.7.65" evidence="1"/>
<feature type="transmembrane region" description="Helical" evidence="3">
    <location>
        <begin position="185"/>
        <end position="205"/>
    </location>
</feature>
<name>A0A261S9H1_9BORD</name>
<feature type="transmembrane region" description="Helical" evidence="3">
    <location>
        <begin position="145"/>
        <end position="165"/>
    </location>
</feature>
<evidence type="ECO:0000256" key="1">
    <source>
        <dbReference type="ARBA" id="ARBA00012528"/>
    </source>
</evidence>
<organism evidence="5 6">
    <name type="scientific">Bordetella genomosp. 10</name>
    <dbReference type="NCBI Taxonomy" id="1416804"/>
    <lineage>
        <taxon>Bacteria</taxon>
        <taxon>Pseudomonadati</taxon>
        <taxon>Pseudomonadota</taxon>
        <taxon>Betaproteobacteria</taxon>
        <taxon>Burkholderiales</taxon>
        <taxon>Alcaligenaceae</taxon>
        <taxon>Bordetella</taxon>
    </lineage>
</organism>
<protein>
    <recommendedName>
        <fullName evidence="1">diguanylate cyclase</fullName>
        <ecNumber evidence="1">2.7.7.65</ecNumber>
    </recommendedName>
</protein>
<feature type="transmembrane region" description="Helical" evidence="3">
    <location>
        <begin position="6"/>
        <end position="27"/>
    </location>
</feature>
<dbReference type="Proteomes" id="UP000216020">
    <property type="component" value="Unassembled WGS sequence"/>
</dbReference>
<evidence type="ECO:0000256" key="3">
    <source>
        <dbReference type="SAM" id="Phobius"/>
    </source>
</evidence>
<proteinExistence type="predicted"/>
<comment type="caution">
    <text evidence="5">The sequence shown here is derived from an EMBL/GenBank/DDBJ whole genome shotgun (WGS) entry which is preliminary data.</text>
</comment>
<dbReference type="PANTHER" id="PTHR45138:SF9">
    <property type="entry name" value="DIGUANYLATE CYCLASE DGCM-RELATED"/>
    <property type="match status" value="1"/>
</dbReference>
<comment type="catalytic activity">
    <reaction evidence="2">
        <text>2 GTP = 3',3'-c-di-GMP + 2 diphosphate</text>
        <dbReference type="Rhea" id="RHEA:24898"/>
        <dbReference type="ChEBI" id="CHEBI:33019"/>
        <dbReference type="ChEBI" id="CHEBI:37565"/>
        <dbReference type="ChEBI" id="CHEBI:58805"/>
        <dbReference type="EC" id="2.7.7.65"/>
    </reaction>
</comment>
<feature type="transmembrane region" description="Helical" evidence="3">
    <location>
        <begin position="86"/>
        <end position="112"/>
    </location>
</feature>
<keyword evidence="3" id="KW-0472">Membrane</keyword>
<dbReference type="InterPro" id="IPR050469">
    <property type="entry name" value="Diguanylate_Cyclase"/>
</dbReference>
<dbReference type="InterPro" id="IPR029787">
    <property type="entry name" value="Nucleotide_cyclase"/>
</dbReference>